<feature type="region of interest" description="Disordered" evidence="1">
    <location>
        <begin position="1296"/>
        <end position="1327"/>
    </location>
</feature>
<feature type="compositionally biased region" description="Basic and acidic residues" evidence="1">
    <location>
        <begin position="1296"/>
        <end position="1320"/>
    </location>
</feature>
<dbReference type="EMBL" id="JBHSIS010000038">
    <property type="protein sequence ID" value="MFC4859505.1"/>
    <property type="molecule type" value="Genomic_DNA"/>
</dbReference>
<dbReference type="RefSeq" id="WP_378062627.1">
    <property type="nucleotide sequence ID" value="NZ_JBHSIS010000038.1"/>
</dbReference>
<reference evidence="4" key="1">
    <citation type="journal article" date="2019" name="Int. J. Syst. Evol. Microbiol.">
        <title>The Global Catalogue of Microorganisms (GCM) 10K type strain sequencing project: providing services to taxonomists for standard genome sequencing and annotation.</title>
        <authorList>
            <consortium name="The Broad Institute Genomics Platform"/>
            <consortium name="The Broad Institute Genome Sequencing Center for Infectious Disease"/>
            <person name="Wu L."/>
            <person name="Ma J."/>
        </authorList>
    </citation>
    <scope>NUCLEOTIDE SEQUENCE [LARGE SCALE GENOMIC DNA]</scope>
    <source>
        <strain evidence="4">ZS-22-S1</strain>
    </source>
</reference>
<dbReference type="Pfam" id="PF08751">
    <property type="entry name" value="TrwC"/>
    <property type="match status" value="1"/>
</dbReference>
<sequence length="1580" mass="170105">MAYVTPIYGGSAAQIDYRLGVGQDAGHGCGSDAQFRYRADGRERPLRWIGEGLPEFGVDGLVAGAELTPDQHDMARALMTGKHPVTGEQLVSPKLAVPADAKVPLGPLVAAVRALVAERDITDPVDVFTAPKLRSGWNTAVRAVARRGDAALLRVDDALTLVEKAGLEAEQVWPDTDLLATYSNLYESAPVVDEHGAPVMGDDGTPKTELVARRVPVGIVGFDIGVTLPKSASLLLAFLPDDLADRVEAGYTAAIDKTFGWVEGRTSYVRRGKHGDGHTARHESTAGFAGWVMTHRAARPVADAPVGDPHWHVHITVANMAKAADGTWLTVAAGGRDLMRHAPAIDKVTQAQIRGFLHEQFGITFTRRERNSTWEVAQIPDEAIVYFSKRGQQVNAVLEQLGYSNADVSAAHARVLTRESRTAKPETTAATDATLRGLWRADAFRGGLDPDSLMDQVLATHHTGSATQQSRQGTARVFEADAGPDQLVARFGISLDDLVTVLTDPDRGLTAHARRFSHLDAVAAVADALPYGAAIAEVERLTDLVLEHPAFVSLPASGEQAATGQAATQQVGQRTGQAARVVGGPGICSPLSGAHQMAGGQLYSTRDVTEAERTILLHATMRSARSTVAGTGRVGSRRRVVVPLEVVDEAVRAVADAQGYPLSVEQRAVLDAVVGSSRPVTTVEGPPGTGKTTLMRAARVAWEAAGHTVAGAATAAVAAQNLATESGIPSRTVAQWLWRIDNGPGLTGVDVLVLDEANLTSDRDRAALYRAAARSGTRIVEVGDPRQLRGVGEGSMFGYLHALLDGPGLSENRRQRNTDERAALAAFREGRHAEALHAYQRIGGLVATETADEAVAAMVSTWLRAREGAPDPHTQIGGLVMLAATNEQVGRINDAVQAVRAARGELGDARTYQLAGGRRASFHVGDLVMVRRNDRTEQAVTGAPVLNGYRGVITAITADGVEVAWRTDTATQTTAEPAAQSAAEGAGGLSRAVLSPGYIAQGGLELGYALTAHKAEGLTVGGQWVRPDGTQNDGTVLVYGSGMDNPGLYVSLSRDKGQAVLFAARTELEGEREDLLYGPPATEHALTDRVVAALAEQADATATTANDRPVLVDLGQAPANPAADLTAAPSTSTGAGVPEGAVPGPVPRGTEPVPAAAHHNPLDQGDRYGQEPDHGPDRDDGRHVVSVTGEQHQEWQEISLRVRAAKRDLDPHALAAAEADRRAFTERMGHYRMETLFAERHEQRVQDRARRAAAREAESLARNQERIQRLQWAQAWQARPHSRLTDTALNRAHRAAGDHAAREQAAADKTRRELAAREPDVTAGRGPRVTELDTRMHQLRVNAERQATVEALEARWRQALERAGDAAEQATHKEFDAERTSWWQSSKRDQLTAEAAAQREVVAATTKETNELASHAAEIKHQLGGPRMWSQARDLAERAEATYERDRDQALTADRRDLTRLERVAETHETNALKAAARHTELTAERDLRDTMPQPQHTFENELRAEQRQLDQVPELQQRLADIKHNLAVDPRSELHQDLAKLIDDPQPDPHEEIHRHIHHEVAHHIEDPHLDHDGPSLGL</sequence>
<protein>
    <submittedName>
        <fullName evidence="3">MobF family relaxase</fullName>
    </submittedName>
</protein>
<evidence type="ECO:0000313" key="3">
    <source>
        <dbReference type="EMBL" id="MFC4859505.1"/>
    </source>
</evidence>
<feature type="compositionally biased region" description="Low complexity" evidence="1">
    <location>
        <begin position="1121"/>
        <end position="1143"/>
    </location>
</feature>
<comment type="caution">
    <text evidence="3">The sequence shown here is derived from an EMBL/GenBank/DDBJ whole genome shotgun (WGS) entry which is preliminary data.</text>
</comment>
<dbReference type="SUPFAM" id="SSF52540">
    <property type="entry name" value="P-loop containing nucleoside triphosphate hydrolases"/>
    <property type="match status" value="2"/>
</dbReference>
<dbReference type="InterPro" id="IPR014862">
    <property type="entry name" value="TrwC"/>
</dbReference>
<gene>
    <name evidence="3" type="primary">mobF</name>
    <name evidence="3" type="ORF">ACFPCV_38950</name>
</gene>
<proteinExistence type="predicted"/>
<feature type="compositionally biased region" description="Basic and acidic residues" evidence="1">
    <location>
        <begin position="1160"/>
        <end position="1183"/>
    </location>
</feature>
<evidence type="ECO:0000313" key="4">
    <source>
        <dbReference type="Proteomes" id="UP001595859"/>
    </source>
</evidence>
<feature type="region of interest" description="Disordered" evidence="1">
    <location>
        <begin position="1366"/>
        <end position="1386"/>
    </location>
</feature>
<name>A0ABV9SCP5_9PSEU</name>
<dbReference type="Pfam" id="PF13604">
    <property type="entry name" value="AAA_30"/>
    <property type="match status" value="1"/>
</dbReference>
<dbReference type="SUPFAM" id="SSF55464">
    <property type="entry name" value="Origin of replication-binding domain, RBD-like"/>
    <property type="match status" value="1"/>
</dbReference>
<organism evidence="3 4">
    <name type="scientific">Actinophytocola glycyrrhizae</name>
    <dbReference type="NCBI Taxonomy" id="2044873"/>
    <lineage>
        <taxon>Bacteria</taxon>
        <taxon>Bacillati</taxon>
        <taxon>Actinomycetota</taxon>
        <taxon>Actinomycetes</taxon>
        <taxon>Pseudonocardiales</taxon>
        <taxon>Pseudonocardiaceae</taxon>
    </lineage>
</organism>
<dbReference type="Gene3D" id="3.40.50.300">
    <property type="entry name" value="P-loop containing nucleotide triphosphate hydrolases"/>
    <property type="match status" value="2"/>
</dbReference>
<feature type="region of interest" description="Disordered" evidence="1">
    <location>
        <begin position="1121"/>
        <end position="1192"/>
    </location>
</feature>
<dbReference type="NCBIfam" id="NF041492">
    <property type="entry name" value="MobF"/>
    <property type="match status" value="1"/>
</dbReference>
<dbReference type="Proteomes" id="UP001595859">
    <property type="component" value="Unassembled WGS sequence"/>
</dbReference>
<evidence type="ECO:0000259" key="2">
    <source>
        <dbReference type="Pfam" id="PF08751"/>
    </source>
</evidence>
<feature type="domain" description="TrwC relaxase" evidence="2">
    <location>
        <begin position="36"/>
        <end position="443"/>
    </location>
</feature>
<dbReference type="Gene3D" id="2.30.30.940">
    <property type="match status" value="1"/>
</dbReference>
<dbReference type="InterPro" id="IPR027417">
    <property type="entry name" value="P-loop_NTPase"/>
</dbReference>
<keyword evidence="4" id="KW-1185">Reference proteome</keyword>
<feature type="compositionally biased region" description="Basic and acidic residues" evidence="1">
    <location>
        <begin position="1366"/>
        <end position="1379"/>
    </location>
</feature>
<accession>A0ABV9SCP5</accession>
<evidence type="ECO:0000256" key="1">
    <source>
        <dbReference type="SAM" id="MobiDB-lite"/>
    </source>
</evidence>